<dbReference type="PROSITE" id="PS00768">
    <property type="entry name" value="TRANSTHYRETIN_1"/>
    <property type="match status" value="1"/>
</dbReference>
<reference evidence="9 10" key="1">
    <citation type="journal article" date="2019" name="Nat. Microbiol.">
        <title>Mediterranean grassland soil C-N compound turnover is dependent on rainfall and depth, and is mediated by genomically divergent microorganisms.</title>
        <authorList>
            <person name="Diamond S."/>
            <person name="Andeer P.F."/>
            <person name="Li Z."/>
            <person name="Crits-Christoph A."/>
            <person name="Burstein D."/>
            <person name="Anantharaman K."/>
            <person name="Lane K.R."/>
            <person name="Thomas B.C."/>
            <person name="Pan C."/>
            <person name="Northen T.R."/>
            <person name="Banfield J.F."/>
        </authorList>
    </citation>
    <scope>NUCLEOTIDE SEQUENCE [LARGE SCALE GENOMIC DNA]</scope>
    <source>
        <strain evidence="9">NP_3</strain>
    </source>
</reference>
<evidence type="ECO:0000313" key="10">
    <source>
        <dbReference type="Proteomes" id="UP000318509"/>
    </source>
</evidence>
<evidence type="ECO:0000256" key="6">
    <source>
        <dbReference type="ARBA" id="ARBA00022801"/>
    </source>
</evidence>
<name>A0A537JWZ2_9BACT</name>
<organism evidence="9 10">
    <name type="scientific">Candidatus Segetimicrobium genomatis</name>
    <dbReference type="NCBI Taxonomy" id="2569760"/>
    <lineage>
        <taxon>Bacteria</taxon>
        <taxon>Bacillati</taxon>
        <taxon>Candidatus Sysuimicrobiota</taxon>
        <taxon>Candidatus Sysuimicrobiia</taxon>
        <taxon>Candidatus Sysuimicrobiales</taxon>
        <taxon>Candidatus Segetimicrobiaceae</taxon>
        <taxon>Candidatus Segetimicrobium</taxon>
    </lineage>
</organism>
<dbReference type="PANTHER" id="PTHR10395">
    <property type="entry name" value="URICASE AND TRANSTHYRETIN-RELATED"/>
    <property type="match status" value="1"/>
</dbReference>
<dbReference type="AlphaFoldDB" id="A0A537JWZ2"/>
<dbReference type="InterPro" id="IPR023416">
    <property type="entry name" value="Transthyretin/HIU_hydrolase_d"/>
</dbReference>
<dbReference type="InterPro" id="IPR014306">
    <property type="entry name" value="Hydroxyisourate_hydrolase"/>
</dbReference>
<keyword evidence="6 7" id="KW-0378">Hydrolase</keyword>
<comment type="caution">
    <text evidence="9">The sequence shown here is derived from an EMBL/GenBank/DDBJ whole genome shotgun (WGS) entry which is preliminary data.</text>
</comment>
<dbReference type="Pfam" id="PF00576">
    <property type="entry name" value="Transthyretin"/>
    <property type="match status" value="1"/>
</dbReference>
<dbReference type="GO" id="GO:0033971">
    <property type="term" value="F:hydroxyisourate hydrolase activity"/>
    <property type="evidence" value="ECO:0007669"/>
    <property type="project" value="UniProtKB-EC"/>
</dbReference>
<accession>A0A537JWZ2</accession>
<sequence length="102" mass="11555">MSASISTHVLDTRRGTPARGLRVELFRRNVRLSAQVTDADGRIADLARTPLRPGVYRLVFRPGRRGGFFSRIEVEFVVADARRHYHIPLLLAPYACMTYRGS</sequence>
<evidence type="ECO:0000256" key="5">
    <source>
        <dbReference type="ARBA" id="ARBA00022631"/>
    </source>
</evidence>
<keyword evidence="5 7" id="KW-0659">Purine metabolism</keyword>
<dbReference type="Gene3D" id="2.60.40.180">
    <property type="entry name" value="Transthyretin/hydroxyisourate hydrolase domain"/>
    <property type="match status" value="1"/>
</dbReference>
<proteinExistence type="inferred from homology"/>
<dbReference type="GO" id="GO:0006144">
    <property type="term" value="P:purine nucleobase metabolic process"/>
    <property type="evidence" value="ECO:0007669"/>
    <property type="project" value="UniProtKB-KW"/>
</dbReference>
<dbReference type="EC" id="3.5.2.17" evidence="7"/>
<dbReference type="NCBIfam" id="TIGR02962">
    <property type="entry name" value="hdxy_isourate"/>
    <property type="match status" value="1"/>
</dbReference>
<dbReference type="InterPro" id="IPR036817">
    <property type="entry name" value="Transthyretin/HIU_hydrolase_sf"/>
</dbReference>
<comment type="similarity">
    <text evidence="3 7">Belongs to the transthyretin family. 5-hydroxyisourate hydrolase subfamily.</text>
</comment>
<feature type="domain" description="Transthyretin/hydroxyisourate hydrolase" evidence="8">
    <location>
        <begin position="5"/>
        <end position="101"/>
    </location>
</feature>
<evidence type="ECO:0000256" key="7">
    <source>
        <dbReference type="RuleBase" id="RU361270"/>
    </source>
</evidence>
<dbReference type="InterPro" id="IPR023418">
    <property type="entry name" value="Thyroxine_BS"/>
</dbReference>
<comment type="catalytic activity">
    <reaction evidence="1 7">
        <text>5-hydroxyisourate + H2O = 5-hydroxy-2-oxo-4-ureido-2,5-dihydro-1H-imidazole-5-carboxylate + H(+)</text>
        <dbReference type="Rhea" id="RHEA:23736"/>
        <dbReference type="ChEBI" id="CHEBI:15377"/>
        <dbReference type="ChEBI" id="CHEBI:15378"/>
        <dbReference type="ChEBI" id="CHEBI:18072"/>
        <dbReference type="ChEBI" id="CHEBI:58639"/>
        <dbReference type="EC" id="3.5.2.17"/>
    </reaction>
</comment>
<dbReference type="EMBL" id="VBAK01000146">
    <property type="protein sequence ID" value="TMI88061.1"/>
    <property type="molecule type" value="Genomic_DNA"/>
</dbReference>
<evidence type="ECO:0000256" key="2">
    <source>
        <dbReference type="ARBA" id="ARBA00002704"/>
    </source>
</evidence>
<evidence type="ECO:0000256" key="3">
    <source>
        <dbReference type="ARBA" id="ARBA00009850"/>
    </source>
</evidence>
<gene>
    <name evidence="9" type="primary">uraH</name>
    <name evidence="9" type="ORF">E6H00_13960</name>
</gene>
<evidence type="ECO:0000256" key="4">
    <source>
        <dbReference type="ARBA" id="ARBA00011881"/>
    </source>
</evidence>
<protein>
    <recommendedName>
        <fullName evidence="7">5-hydroxyisourate hydrolase</fullName>
        <shortName evidence="7">HIU hydrolase</shortName>
        <shortName evidence="7">HIUHase</shortName>
        <ecNumber evidence="7">3.5.2.17</ecNumber>
    </recommendedName>
</protein>
<evidence type="ECO:0000256" key="1">
    <source>
        <dbReference type="ARBA" id="ARBA00001043"/>
    </source>
</evidence>
<dbReference type="SUPFAM" id="SSF49472">
    <property type="entry name" value="Transthyretin (synonym: prealbumin)"/>
    <property type="match status" value="1"/>
</dbReference>
<dbReference type="Proteomes" id="UP000318509">
    <property type="component" value="Unassembled WGS sequence"/>
</dbReference>
<comment type="function">
    <text evidence="2">Catalyzes the hydrolysis of 5-hydroxyisourate (HIU) to 2-oxo-4-hydroxy-4-carboxy-5-ureidoimidazoline (OHCU).</text>
</comment>
<comment type="subunit">
    <text evidence="4 7">Homotetramer.</text>
</comment>
<evidence type="ECO:0000313" key="9">
    <source>
        <dbReference type="EMBL" id="TMI88061.1"/>
    </source>
</evidence>
<evidence type="ECO:0000259" key="8">
    <source>
        <dbReference type="Pfam" id="PF00576"/>
    </source>
</evidence>
<dbReference type="PANTHER" id="PTHR10395:SF7">
    <property type="entry name" value="5-HYDROXYISOURATE HYDROLASE"/>
    <property type="match status" value="1"/>
</dbReference>